<reference evidence="2 3" key="2">
    <citation type="submission" date="2019-01" db="EMBL/GenBank/DDBJ databases">
        <title>Tautonia sociabilis, a novel thermotolerant planctomycete of Isosphaeraceae family, isolated from a 4000 m deep subterranean habitat.</title>
        <authorList>
            <person name="Kovaleva O.L."/>
            <person name="Elcheninov A.G."/>
            <person name="Van Heerden E."/>
            <person name="Toshchakov S.V."/>
            <person name="Novikov A."/>
            <person name="Bonch-Osmolovskaya E.A."/>
            <person name="Kublanov I.V."/>
        </authorList>
    </citation>
    <scope>NUCLEOTIDE SEQUENCE [LARGE SCALE GENOMIC DNA]</scope>
    <source>
        <strain evidence="2 3">GM2012</strain>
    </source>
</reference>
<feature type="region of interest" description="Disordered" evidence="1">
    <location>
        <begin position="1"/>
        <end position="21"/>
    </location>
</feature>
<sequence length="118" mass="13479">MSTSYDLAPNQAAPSRAVVPKNPSYPERVHVAERPRLEGILRDWEARIAEAKRKLDVLGPSADRPKFERLYAQMLGARDQIAEAVRRMPMEVGDLYEEDEHRLHEAVAALERLFKAWG</sequence>
<evidence type="ECO:0000313" key="3">
    <source>
        <dbReference type="Proteomes" id="UP000280296"/>
    </source>
</evidence>
<comment type="caution">
    <text evidence="2">The sequence shown here is derived from an EMBL/GenBank/DDBJ whole genome shotgun (WGS) entry which is preliminary data.</text>
</comment>
<proteinExistence type="predicted"/>
<dbReference type="OrthoDB" id="278195at2"/>
<protein>
    <submittedName>
        <fullName evidence="2">Uncharacterized protein</fullName>
    </submittedName>
</protein>
<evidence type="ECO:0000313" key="2">
    <source>
        <dbReference type="EMBL" id="RUL82084.1"/>
    </source>
</evidence>
<organism evidence="2 3">
    <name type="scientific">Tautonia sociabilis</name>
    <dbReference type="NCBI Taxonomy" id="2080755"/>
    <lineage>
        <taxon>Bacteria</taxon>
        <taxon>Pseudomonadati</taxon>
        <taxon>Planctomycetota</taxon>
        <taxon>Planctomycetia</taxon>
        <taxon>Isosphaerales</taxon>
        <taxon>Isosphaeraceae</taxon>
        <taxon>Tautonia</taxon>
    </lineage>
</organism>
<dbReference type="RefSeq" id="WP_126728008.1">
    <property type="nucleotide sequence ID" value="NZ_RYZH01000077.1"/>
</dbReference>
<reference evidence="2 3" key="1">
    <citation type="submission" date="2018-12" db="EMBL/GenBank/DDBJ databases">
        <authorList>
            <person name="Toschakov S.V."/>
        </authorList>
    </citation>
    <scope>NUCLEOTIDE SEQUENCE [LARGE SCALE GENOMIC DNA]</scope>
    <source>
        <strain evidence="2 3">GM2012</strain>
    </source>
</reference>
<evidence type="ECO:0000256" key="1">
    <source>
        <dbReference type="SAM" id="MobiDB-lite"/>
    </source>
</evidence>
<gene>
    <name evidence="2" type="ORF">TsocGM_24025</name>
</gene>
<name>A0A432MCP8_9BACT</name>
<dbReference type="EMBL" id="RYZH01000077">
    <property type="protein sequence ID" value="RUL82084.1"/>
    <property type="molecule type" value="Genomic_DNA"/>
</dbReference>
<accession>A0A432MCP8</accession>
<dbReference type="AlphaFoldDB" id="A0A432MCP8"/>
<dbReference type="Proteomes" id="UP000280296">
    <property type="component" value="Unassembled WGS sequence"/>
</dbReference>
<keyword evidence="3" id="KW-1185">Reference proteome</keyword>